<dbReference type="InterPro" id="IPR001179">
    <property type="entry name" value="PPIase_FKBP_dom"/>
</dbReference>
<dbReference type="InterPro" id="IPR044609">
    <property type="entry name" value="FKBP2/11"/>
</dbReference>
<evidence type="ECO:0000313" key="8">
    <source>
        <dbReference type="EMBL" id="MBK1876376.1"/>
    </source>
</evidence>
<evidence type="ECO:0000256" key="1">
    <source>
        <dbReference type="ARBA" id="ARBA00000971"/>
    </source>
</evidence>
<dbReference type="FunFam" id="3.10.50.40:FF:000006">
    <property type="entry name" value="Peptidyl-prolyl cis-trans isomerase"/>
    <property type="match status" value="1"/>
</dbReference>
<feature type="signal peptide" evidence="6">
    <location>
        <begin position="1"/>
        <end position="20"/>
    </location>
</feature>
<dbReference type="RefSeq" id="WP_200354590.1">
    <property type="nucleotide sequence ID" value="NZ_JAENIL010000008.1"/>
</dbReference>
<dbReference type="SUPFAM" id="SSF54534">
    <property type="entry name" value="FKBP-like"/>
    <property type="match status" value="1"/>
</dbReference>
<accession>A0A934RX31</accession>
<keyword evidence="9" id="KW-1185">Reference proteome</keyword>
<dbReference type="Pfam" id="PF00254">
    <property type="entry name" value="FKBP_C"/>
    <property type="match status" value="1"/>
</dbReference>
<keyword evidence="6" id="KW-0732">Signal</keyword>
<protein>
    <recommendedName>
        <fullName evidence="5">Peptidyl-prolyl cis-trans isomerase</fullName>
        <ecNumber evidence="5">5.2.1.8</ecNumber>
    </recommendedName>
</protein>
<organism evidence="8 9">
    <name type="scientific">Pelagicoccus mobilis</name>
    <dbReference type="NCBI Taxonomy" id="415221"/>
    <lineage>
        <taxon>Bacteria</taxon>
        <taxon>Pseudomonadati</taxon>
        <taxon>Verrucomicrobiota</taxon>
        <taxon>Opitutia</taxon>
        <taxon>Puniceicoccales</taxon>
        <taxon>Pelagicoccaceae</taxon>
        <taxon>Pelagicoccus</taxon>
    </lineage>
</organism>
<keyword evidence="2 4" id="KW-0697">Rotamase</keyword>
<comment type="catalytic activity">
    <reaction evidence="1 4 5">
        <text>[protein]-peptidylproline (omega=180) = [protein]-peptidylproline (omega=0)</text>
        <dbReference type="Rhea" id="RHEA:16237"/>
        <dbReference type="Rhea" id="RHEA-COMP:10747"/>
        <dbReference type="Rhea" id="RHEA-COMP:10748"/>
        <dbReference type="ChEBI" id="CHEBI:83833"/>
        <dbReference type="ChEBI" id="CHEBI:83834"/>
        <dbReference type="EC" id="5.2.1.8"/>
    </reaction>
</comment>
<reference evidence="8" key="1">
    <citation type="submission" date="2021-01" db="EMBL/GenBank/DDBJ databases">
        <title>Modified the classification status of verrucomicrobia.</title>
        <authorList>
            <person name="Feng X."/>
        </authorList>
    </citation>
    <scope>NUCLEOTIDE SEQUENCE</scope>
    <source>
        <strain evidence="8">KCTC 13126</strain>
    </source>
</reference>
<dbReference type="PROSITE" id="PS50059">
    <property type="entry name" value="FKBP_PPIASE"/>
    <property type="match status" value="1"/>
</dbReference>
<comment type="similarity">
    <text evidence="5">Belongs to the FKBP-type PPIase family.</text>
</comment>
<name>A0A934RX31_9BACT</name>
<dbReference type="Proteomes" id="UP000617628">
    <property type="component" value="Unassembled WGS sequence"/>
</dbReference>
<evidence type="ECO:0000259" key="7">
    <source>
        <dbReference type="PROSITE" id="PS50059"/>
    </source>
</evidence>
<keyword evidence="3 4" id="KW-0413">Isomerase</keyword>
<evidence type="ECO:0000256" key="5">
    <source>
        <dbReference type="RuleBase" id="RU003915"/>
    </source>
</evidence>
<dbReference type="InterPro" id="IPR046357">
    <property type="entry name" value="PPIase_dom_sf"/>
</dbReference>
<evidence type="ECO:0000256" key="6">
    <source>
        <dbReference type="SAM" id="SignalP"/>
    </source>
</evidence>
<dbReference type="AlphaFoldDB" id="A0A934RX31"/>
<evidence type="ECO:0000313" key="9">
    <source>
        <dbReference type="Proteomes" id="UP000617628"/>
    </source>
</evidence>
<dbReference type="PANTHER" id="PTHR45779">
    <property type="entry name" value="PEPTIDYLPROLYL ISOMERASE"/>
    <property type="match status" value="1"/>
</dbReference>
<dbReference type="Gene3D" id="3.10.50.40">
    <property type="match status" value="1"/>
</dbReference>
<evidence type="ECO:0000256" key="4">
    <source>
        <dbReference type="PROSITE-ProRule" id="PRU00277"/>
    </source>
</evidence>
<feature type="chain" id="PRO_5036737321" description="Peptidyl-prolyl cis-trans isomerase" evidence="6">
    <location>
        <begin position="21"/>
        <end position="173"/>
    </location>
</feature>
<proteinExistence type="inferred from homology"/>
<feature type="domain" description="PPIase FKBP-type" evidence="7">
    <location>
        <begin position="85"/>
        <end position="173"/>
    </location>
</feature>
<comment type="caution">
    <text evidence="8">The sequence shown here is derived from an EMBL/GenBank/DDBJ whole genome shotgun (WGS) entry which is preliminary data.</text>
</comment>
<evidence type="ECO:0000256" key="2">
    <source>
        <dbReference type="ARBA" id="ARBA00023110"/>
    </source>
</evidence>
<dbReference type="EMBL" id="JAENIL010000008">
    <property type="protein sequence ID" value="MBK1876376.1"/>
    <property type="molecule type" value="Genomic_DNA"/>
</dbReference>
<dbReference type="EC" id="5.2.1.8" evidence="5"/>
<gene>
    <name evidence="8" type="ORF">JIN87_05815</name>
</gene>
<dbReference type="PANTHER" id="PTHR45779:SF7">
    <property type="entry name" value="PEPTIDYLPROLYL ISOMERASE"/>
    <property type="match status" value="1"/>
</dbReference>
<dbReference type="GO" id="GO:0003755">
    <property type="term" value="F:peptidyl-prolyl cis-trans isomerase activity"/>
    <property type="evidence" value="ECO:0007669"/>
    <property type="project" value="UniProtKB-UniRule"/>
</dbReference>
<dbReference type="PROSITE" id="PS51257">
    <property type="entry name" value="PROKAR_LIPOPROTEIN"/>
    <property type="match status" value="1"/>
</dbReference>
<evidence type="ECO:0000256" key="3">
    <source>
        <dbReference type="ARBA" id="ARBA00023235"/>
    </source>
</evidence>
<sequence length="173" mass="19072">MKITSKITFAAAAAALLLLAGCGKNDQKVSDLEERVRYLESQEPTLSHGFQVEEIKKLFPEALSTESGLHYIVEKEGEGVPPEKGQLVSAHYRGTLLDGTEFDSSFKRDKPIEFPVGNGRVISGWDEAFLLMKKGEKRKLIIPAKIAYGLRGSPPVIPPNSILVFDVELVDFN</sequence>